<name>A0ABV6HFG4_9SPHI</name>
<dbReference type="PANTHER" id="PTHR34220">
    <property type="entry name" value="SENSOR HISTIDINE KINASE YPDA"/>
    <property type="match status" value="1"/>
</dbReference>
<dbReference type="RefSeq" id="WP_130855068.1">
    <property type="nucleotide sequence ID" value="NZ_JBHLWO010000001.1"/>
</dbReference>
<dbReference type="PANTHER" id="PTHR34220:SF7">
    <property type="entry name" value="SENSOR HISTIDINE KINASE YPDA"/>
    <property type="match status" value="1"/>
</dbReference>
<reference evidence="3 4" key="1">
    <citation type="submission" date="2024-09" db="EMBL/GenBank/DDBJ databases">
        <authorList>
            <person name="Sun Q."/>
            <person name="Mori K."/>
        </authorList>
    </citation>
    <scope>NUCLEOTIDE SEQUENCE [LARGE SCALE GENOMIC DNA]</scope>
    <source>
        <strain evidence="3 4">CCM 7765</strain>
    </source>
</reference>
<dbReference type="GO" id="GO:0004673">
    <property type="term" value="F:protein histidine kinase activity"/>
    <property type="evidence" value="ECO:0007669"/>
    <property type="project" value="UniProtKB-EC"/>
</dbReference>
<dbReference type="InterPro" id="IPR050640">
    <property type="entry name" value="Bact_2-comp_sensor_kinase"/>
</dbReference>
<keyword evidence="1" id="KW-1133">Transmembrane helix</keyword>
<protein>
    <submittedName>
        <fullName evidence="3">Sensor histidine kinase</fullName>
        <ecNumber evidence="3">2.7.13.3</ecNumber>
    </submittedName>
</protein>
<dbReference type="Proteomes" id="UP001589774">
    <property type="component" value="Unassembled WGS sequence"/>
</dbReference>
<evidence type="ECO:0000259" key="2">
    <source>
        <dbReference type="Pfam" id="PF06580"/>
    </source>
</evidence>
<feature type="transmembrane region" description="Helical" evidence="1">
    <location>
        <begin position="72"/>
        <end position="92"/>
    </location>
</feature>
<accession>A0ABV6HFG4</accession>
<sequence length="342" mass="40548">MIKVFSKDVPVNQLQLVIWLFITAITSFSYFMYAEPIRSLVFGFMNIFSYFIIVNVNVYYLIPRFYKRNRKLLYLTSVLLLLLTVCWARVAFRSYFYAMFYPQEQDTSTSMEVFVALLIPSILVYIISCILRVALDYFVLHREQERLKQHSAEMELKLLKAQVQPHFLFNTLNNIYYVAQQQSPETAALLSKLSNIMRYFVDTGQQQFIQLNEELNFIYDYIDLEKMRMRYPLQTTIREKGIINGIKVPPMLIIPLVENVFKHGIDKRSKTNELFLHINVEVESLSIDVRNRIFRPSVNKTMGVGLQNLRSRLQLLYKDQFRLDIVEKDNYYFATLNIPLYT</sequence>
<evidence type="ECO:0000313" key="4">
    <source>
        <dbReference type="Proteomes" id="UP001589774"/>
    </source>
</evidence>
<keyword evidence="3" id="KW-0808">Transferase</keyword>
<keyword evidence="3" id="KW-0418">Kinase</keyword>
<dbReference type="InterPro" id="IPR010559">
    <property type="entry name" value="Sig_transdc_His_kin_internal"/>
</dbReference>
<feature type="transmembrane region" description="Helical" evidence="1">
    <location>
        <begin position="112"/>
        <end position="140"/>
    </location>
</feature>
<feature type="transmembrane region" description="Helical" evidence="1">
    <location>
        <begin position="39"/>
        <end position="60"/>
    </location>
</feature>
<comment type="caution">
    <text evidence="3">The sequence shown here is derived from an EMBL/GenBank/DDBJ whole genome shotgun (WGS) entry which is preliminary data.</text>
</comment>
<gene>
    <name evidence="3" type="ORF">ACFFI0_01145</name>
</gene>
<proteinExistence type="predicted"/>
<feature type="domain" description="Signal transduction histidine kinase internal region" evidence="2">
    <location>
        <begin position="154"/>
        <end position="230"/>
    </location>
</feature>
<keyword evidence="1" id="KW-0812">Transmembrane</keyword>
<feature type="transmembrane region" description="Helical" evidence="1">
    <location>
        <begin position="12"/>
        <end position="33"/>
    </location>
</feature>
<evidence type="ECO:0000313" key="3">
    <source>
        <dbReference type="EMBL" id="MFC0316885.1"/>
    </source>
</evidence>
<keyword evidence="1" id="KW-0472">Membrane</keyword>
<dbReference type="EC" id="2.7.13.3" evidence="3"/>
<keyword evidence="4" id="KW-1185">Reference proteome</keyword>
<evidence type="ECO:0000256" key="1">
    <source>
        <dbReference type="SAM" id="Phobius"/>
    </source>
</evidence>
<dbReference type="EMBL" id="JBHLWO010000001">
    <property type="protein sequence ID" value="MFC0316885.1"/>
    <property type="molecule type" value="Genomic_DNA"/>
</dbReference>
<organism evidence="3 4">
    <name type="scientific">Olivibacter oleidegradans</name>
    <dbReference type="NCBI Taxonomy" id="760123"/>
    <lineage>
        <taxon>Bacteria</taxon>
        <taxon>Pseudomonadati</taxon>
        <taxon>Bacteroidota</taxon>
        <taxon>Sphingobacteriia</taxon>
        <taxon>Sphingobacteriales</taxon>
        <taxon>Sphingobacteriaceae</taxon>
        <taxon>Olivibacter</taxon>
    </lineage>
</organism>
<dbReference type="Pfam" id="PF06580">
    <property type="entry name" value="His_kinase"/>
    <property type="match status" value="1"/>
</dbReference>